<keyword evidence="3" id="KW-1185">Reference proteome</keyword>
<sequence>MQISAQLAQIAYTDALQNLIIGFVLLSIVVLALSAAGFTWWKHRRHPGAEEWFVATVIALLFATLSFCLSLLFLANLWNWVGIQHPALLAAKQQIATAHRPRPLF</sequence>
<dbReference type="RefSeq" id="WP_075322460.1">
    <property type="nucleotide sequence ID" value="NZ_JAAOMP010000088.1"/>
</dbReference>
<evidence type="ECO:0000256" key="1">
    <source>
        <dbReference type="SAM" id="Phobius"/>
    </source>
</evidence>
<keyword evidence="1" id="KW-0472">Membrane</keyword>
<accession>A0ABS5ZYX0</accession>
<name>A0ABS5ZYX0_9PROT</name>
<dbReference type="EMBL" id="JAAOMP010000088">
    <property type="protein sequence ID" value="MBU2760111.1"/>
    <property type="molecule type" value="Genomic_DNA"/>
</dbReference>
<feature type="transmembrane region" description="Helical" evidence="1">
    <location>
        <begin position="53"/>
        <end position="78"/>
    </location>
</feature>
<feature type="transmembrane region" description="Helical" evidence="1">
    <location>
        <begin position="20"/>
        <end position="41"/>
    </location>
</feature>
<organism evidence="2 3">
    <name type="scientific">Acidithiobacillus sulfurivorans</name>
    <dbReference type="NCBI Taxonomy" id="1958756"/>
    <lineage>
        <taxon>Bacteria</taxon>
        <taxon>Pseudomonadati</taxon>
        <taxon>Pseudomonadota</taxon>
        <taxon>Acidithiobacillia</taxon>
        <taxon>Acidithiobacillales</taxon>
        <taxon>Acidithiobacillaceae</taxon>
        <taxon>Acidithiobacillus</taxon>
    </lineage>
</organism>
<keyword evidence="1" id="KW-0812">Transmembrane</keyword>
<proteinExistence type="predicted"/>
<dbReference type="Proteomes" id="UP000755654">
    <property type="component" value="Unassembled WGS sequence"/>
</dbReference>
<keyword evidence="1" id="KW-1133">Transmembrane helix</keyword>
<evidence type="ECO:0000313" key="3">
    <source>
        <dbReference type="Proteomes" id="UP000755654"/>
    </source>
</evidence>
<comment type="caution">
    <text evidence="2">The sequence shown here is derived from an EMBL/GenBank/DDBJ whole genome shotgun (WGS) entry which is preliminary data.</text>
</comment>
<protein>
    <submittedName>
        <fullName evidence="2">Uncharacterized protein</fullName>
    </submittedName>
</protein>
<gene>
    <name evidence="2" type="ORF">HAP95_08090</name>
</gene>
<evidence type="ECO:0000313" key="2">
    <source>
        <dbReference type="EMBL" id="MBU2760111.1"/>
    </source>
</evidence>
<reference evidence="2 3" key="1">
    <citation type="journal article" date="2021" name="ISME J.">
        <title>Genomic evolution of the class Acidithiobacillia: deep-branching Proteobacteria living in extreme acidic conditions.</title>
        <authorList>
            <person name="Moya-Beltran A."/>
            <person name="Beard S."/>
            <person name="Rojas-Villalobos C."/>
            <person name="Issotta F."/>
            <person name="Gallardo Y."/>
            <person name="Ulloa R."/>
            <person name="Giaveno A."/>
            <person name="Degli Esposti M."/>
            <person name="Johnson D.B."/>
            <person name="Quatrini R."/>
        </authorList>
    </citation>
    <scope>NUCLEOTIDE SEQUENCE [LARGE SCALE GENOMIC DNA]</scope>
    <source>
        <strain evidence="2 3">RW2</strain>
    </source>
</reference>